<dbReference type="AlphaFoldDB" id="A0A0M3HF96"/>
<keyword evidence="1" id="KW-1185">Reference proteome</keyword>
<protein>
    <submittedName>
        <fullName evidence="2">Uncharacterized protein</fullName>
    </submittedName>
</protein>
<accession>A0A0M3HF96</accession>
<reference evidence="2" key="1">
    <citation type="submission" date="2017-02" db="UniProtKB">
        <authorList>
            <consortium name="WormBaseParasite"/>
        </authorList>
    </citation>
    <scope>IDENTIFICATION</scope>
</reference>
<evidence type="ECO:0000313" key="2">
    <source>
        <dbReference type="WBParaSite" id="ALUE_0000019101-mRNA-1"/>
    </source>
</evidence>
<dbReference type="Proteomes" id="UP000036681">
    <property type="component" value="Unplaced"/>
</dbReference>
<dbReference type="WBParaSite" id="ALUE_0000019101-mRNA-1">
    <property type="protein sequence ID" value="ALUE_0000019101-mRNA-1"/>
    <property type="gene ID" value="ALUE_0000019101"/>
</dbReference>
<proteinExistence type="predicted"/>
<evidence type="ECO:0000313" key="1">
    <source>
        <dbReference type="Proteomes" id="UP000036681"/>
    </source>
</evidence>
<name>A0A0M3HF96_ASCLU</name>
<sequence>YLHIATLRSCRWFGNPRTTPSAVSAIVYHKHDHCQFVSLNISTVLING</sequence>
<organism evidence="1 2">
    <name type="scientific">Ascaris lumbricoides</name>
    <name type="common">Giant roundworm</name>
    <dbReference type="NCBI Taxonomy" id="6252"/>
    <lineage>
        <taxon>Eukaryota</taxon>
        <taxon>Metazoa</taxon>
        <taxon>Ecdysozoa</taxon>
        <taxon>Nematoda</taxon>
        <taxon>Chromadorea</taxon>
        <taxon>Rhabditida</taxon>
        <taxon>Spirurina</taxon>
        <taxon>Ascaridomorpha</taxon>
        <taxon>Ascaridoidea</taxon>
        <taxon>Ascarididae</taxon>
        <taxon>Ascaris</taxon>
    </lineage>
</organism>